<keyword evidence="2" id="KW-1133">Transmembrane helix</keyword>
<feature type="transmembrane region" description="Helical" evidence="2">
    <location>
        <begin position="168"/>
        <end position="192"/>
    </location>
</feature>
<name>A0A5E4UGX0_9BURK</name>
<feature type="transmembrane region" description="Helical" evidence="2">
    <location>
        <begin position="367"/>
        <end position="389"/>
    </location>
</feature>
<dbReference type="PANTHER" id="PTHR34219">
    <property type="entry name" value="IRON-REGULATED INNER MEMBRANE PROTEIN-RELATED"/>
    <property type="match status" value="1"/>
</dbReference>
<reference evidence="3 4" key="1">
    <citation type="submission" date="2019-08" db="EMBL/GenBank/DDBJ databases">
        <authorList>
            <person name="Peeters C."/>
        </authorList>
    </citation>
    <scope>NUCLEOTIDE SEQUENCE [LARGE SCALE GENOMIC DNA]</scope>
    <source>
        <strain evidence="3 4">LMG 31115</strain>
    </source>
</reference>
<keyword evidence="2" id="KW-0472">Membrane</keyword>
<dbReference type="PANTHER" id="PTHR34219:SF4">
    <property type="entry name" value="PEPSY DOMAIN-CONTAINING PROTEIN"/>
    <property type="match status" value="1"/>
</dbReference>
<feature type="region of interest" description="Disordered" evidence="1">
    <location>
        <begin position="532"/>
        <end position="567"/>
    </location>
</feature>
<feature type="transmembrane region" description="Helical" evidence="2">
    <location>
        <begin position="27"/>
        <end position="48"/>
    </location>
</feature>
<evidence type="ECO:0000313" key="4">
    <source>
        <dbReference type="Proteomes" id="UP000333828"/>
    </source>
</evidence>
<dbReference type="AlphaFoldDB" id="A0A5E4UGX0"/>
<evidence type="ECO:0000256" key="2">
    <source>
        <dbReference type="SAM" id="Phobius"/>
    </source>
</evidence>
<dbReference type="EMBL" id="CABPSI010000002">
    <property type="protein sequence ID" value="VVD98144.1"/>
    <property type="molecule type" value="Genomic_DNA"/>
</dbReference>
<protein>
    <submittedName>
        <fullName evidence="3">Peptidase</fullName>
    </submittedName>
</protein>
<proteinExistence type="predicted"/>
<evidence type="ECO:0000256" key="1">
    <source>
        <dbReference type="SAM" id="MobiDB-lite"/>
    </source>
</evidence>
<feature type="transmembrane region" description="Helical" evidence="2">
    <location>
        <begin position="503"/>
        <end position="524"/>
    </location>
</feature>
<evidence type="ECO:0000313" key="3">
    <source>
        <dbReference type="EMBL" id="VVD98144.1"/>
    </source>
</evidence>
<accession>A0A5E4UGX0</accession>
<feature type="transmembrane region" description="Helical" evidence="2">
    <location>
        <begin position="447"/>
        <end position="464"/>
    </location>
</feature>
<feature type="transmembrane region" description="Helical" evidence="2">
    <location>
        <begin position="471"/>
        <end position="491"/>
    </location>
</feature>
<keyword evidence="4" id="KW-1185">Reference proteome</keyword>
<feature type="transmembrane region" description="Helical" evidence="2">
    <location>
        <begin position="213"/>
        <end position="240"/>
    </location>
</feature>
<feature type="transmembrane region" description="Helical" evidence="2">
    <location>
        <begin position="410"/>
        <end position="427"/>
    </location>
</feature>
<organism evidence="3 4">
    <name type="scientific">Pandoraea iniqua</name>
    <dbReference type="NCBI Taxonomy" id="2508288"/>
    <lineage>
        <taxon>Bacteria</taxon>
        <taxon>Pseudomonadati</taxon>
        <taxon>Pseudomonadota</taxon>
        <taxon>Betaproteobacteria</taxon>
        <taxon>Burkholderiales</taxon>
        <taxon>Burkholderiaceae</taxon>
        <taxon>Pandoraea</taxon>
    </lineage>
</organism>
<sequence length="567" mass="62393">MTAAKKTVDAVNTGRGIRQTMSDLHTWAGLLVGWLLYAMFLTGTVSYFKDEISQWMRPEVPHQQQAPDVAVVAQNVANRLSTLAADSPQWSVYLPTERNPVANVFWRNAPAPKVPGATGATATRRAFEEATFDPATGQILKARETLGGEFFYRFHFQFHPLPVLWGRWLAGFCAMFMLVAIISGVITHKKIFIDFFTFRWGKGQRSWLDAHNALSVFGLPFHLMITYTGLVTLMAMYMPWGAQVAIKTPMDRAQMNGQLSAFPPPAKATGEKAPLAPIDAMVREAQARWGKHDVGRVTVTLPGDAAARVAVTRGETSRVSMSPQYLLFNGTTGQLIETHDSVGAAAETRGVMYALHLGRFSDLHLRWLYFIVSLGGTAMVGTGLVMWTVKRRTRLPDPTRPHFGFHVVERLNIAAIAGLSIAMTAFLWGNRLLPVGTAGRSATEVDLFYWVWAATLLYALVRPAKRAWVELLWIAAAVLALLPIANALTTSRGLWHSLAAGDWAFAGVDLMLWVFAALHAWLAVRTARHRPKTKPARSKRAAPVASPTSATSPSDVPVNATLNEERA</sequence>
<dbReference type="Pfam" id="PF03929">
    <property type="entry name" value="PepSY_TM"/>
    <property type="match status" value="1"/>
</dbReference>
<gene>
    <name evidence="3" type="ORF">PIN31115_01958</name>
</gene>
<feature type="compositionally biased region" description="Low complexity" evidence="1">
    <location>
        <begin position="541"/>
        <end position="558"/>
    </location>
</feature>
<dbReference type="InterPro" id="IPR005625">
    <property type="entry name" value="PepSY-ass_TM"/>
</dbReference>
<keyword evidence="2" id="KW-0812">Transmembrane</keyword>
<dbReference type="Proteomes" id="UP000333828">
    <property type="component" value="Unassembled WGS sequence"/>
</dbReference>